<feature type="transmembrane region" description="Helical" evidence="19">
    <location>
        <begin position="128"/>
        <end position="150"/>
    </location>
</feature>
<dbReference type="OrthoDB" id="5853018at2759"/>
<evidence type="ECO:0000256" key="12">
    <source>
        <dbReference type="ARBA" id="ARBA00023273"/>
    </source>
</evidence>
<evidence type="ECO:0000256" key="10">
    <source>
        <dbReference type="ARBA" id="ARBA00023170"/>
    </source>
</evidence>
<evidence type="ECO:0000256" key="18">
    <source>
        <dbReference type="ARBA" id="ARBA00082489"/>
    </source>
</evidence>
<feature type="transmembrane region" description="Helical" evidence="19">
    <location>
        <begin position="6"/>
        <end position="28"/>
    </location>
</feature>
<comment type="subunit">
    <text evidence="15">Interacts with odr-4.</text>
</comment>
<evidence type="ECO:0000256" key="9">
    <source>
        <dbReference type="ARBA" id="ARBA00023136"/>
    </source>
</evidence>
<dbReference type="GeneID" id="9824509"/>
<dbReference type="PANTHER" id="PTHR22943">
    <property type="entry name" value="7-TRANSMEMBRANE DOMAIN RECEPTOR C.ELEGANS"/>
    <property type="match status" value="1"/>
</dbReference>
<keyword evidence="2" id="KW-1003">Cell membrane</keyword>
<evidence type="ECO:0000256" key="4">
    <source>
        <dbReference type="ARBA" id="ARBA00022606"/>
    </source>
</evidence>
<dbReference type="HOGENOM" id="CLU_036335_2_1_1"/>
<dbReference type="CTD" id="9824509"/>
<dbReference type="OMA" id="WIEMIAL"/>
<comment type="function">
    <text evidence="13">An odorant receptor which affects chemotaxis to the volatile odorant diacetyl. Specifies AWA neuronal cell fate via the odr-7 pathway.</text>
</comment>
<protein>
    <recommendedName>
        <fullName evidence="16">Serpentine receptor class r-10</fullName>
    </recommendedName>
    <alternativeName>
        <fullName evidence="17">Odorant response abnormal protein 10</fullName>
    </alternativeName>
    <alternativeName>
        <fullName evidence="18">Olfactory receptor 10</fullName>
    </alternativeName>
</protein>
<comment type="subcellular location">
    <subcellularLocation>
        <location evidence="1">Cell projection</location>
        <location evidence="1">Cilium membrane</location>
        <topology evidence="1">Multi-pass membrane protein</topology>
    </subcellularLocation>
</comment>
<keyword evidence="4" id="KW-0716">Sensory transduction</keyword>
<dbReference type="eggNOG" id="ENOG502SX90">
    <property type="taxonomic scope" value="Eukaryota"/>
</dbReference>
<evidence type="ECO:0000256" key="19">
    <source>
        <dbReference type="SAM" id="Phobius"/>
    </source>
</evidence>
<evidence type="ECO:0000256" key="14">
    <source>
        <dbReference type="ARBA" id="ARBA00061678"/>
    </source>
</evidence>
<dbReference type="Gene3D" id="1.20.1070.10">
    <property type="entry name" value="Rhodopsin 7-helix transmembrane proteins"/>
    <property type="match status" value="1"/>
</dbReference>
<reference evidence="20" key="1">
    <citation type="submission" date="2007-07" db="EMBL/GenBank/DDBJ databases">
        <title>PCAP assembly of the Caenorhabditis remanei genome.</title>
        <authorList>
            <consortium name="The Caenorhabditis remanei Sequencing Consortium"/>
            <person name="Wilson R.K."/>
        </authorList>
    </citation>
    <scope>NUCLEOTIDE SEQUENCE [LARGE SCALE GENOMIC DNA]</scope>
    <source>
        <strain evidence="20">PB4641</strain>
    </source>
</reference>
<keyword evidence="9 19" id="KW-0472">Membrane</keyword>
<gene>
    <name evidence="20" type="ORF">CRE_05683</name>
</gene>
<feature type="transmembrane region" description="Helical" evidence="19">
    <location>
        <begin position="40"/>
        <end position="64"/>
    </location>
</feature>
<keyword evidence="12" id="KW-0966">Cell projection</keyword>
<keyword evidence="8" id="KW-0969">Cilium</keyword>
<evidence type="ECO:0000313" key="20">
    <source>
        <dbReference type="EMBL" id="EFO87905.1"/>
    </source>
</evidence>
<accession>E3M0Q7</accession>
<evidence type="ECO:0000256" key="8">
    <source>
        <dbReference type="ARBA" id="ARBA00023069"/>
    </source>
</evidence>
<evidence type="ECO:0000256" key="15">
    <source>
        <dbReference type="ARBA" id="ARBA00064300"/>
    </source>
</evidence>
<dbReference type="InterPro" id="IPR019428">
    <property type="entry name" value="7TM_GPCR_serpentine_rcpt_Str"/>
</dbReference>
<dbReference type="GO" id="GO:0006935">
    <property type="term" value="P:chemotaxis"/>
    <property type="evidence" value="ECO:0007669"/>
    <property type="project" value="UniProtKB-KW"/>
</dbReference>
<organism evidence="21">
    <name type="scientific">Caenorhabditis remanei</name>
    <name type="common">Caenorhabditis vulgaris</name>
    <dbReference type="NCBI Taxonomy" id="31234"/>
    <lineage>
        <taxon>Eukaryota</taxon>
        <taxon>Metazoa</taxon>
        <taxon>Ecdysozoa</taxon>
        <taxon>Nematoda</taxon>
        <taxon>Chromadorea</taxon>
        <taxon>Rhabditida</taxon>
        <taxon>Rhabditina</taxon>
        <taxon>Rhabditomorpha</taxon>
        <taxon>Rhabditoidea</taxon>
        <taxon>Rhabditidae</taxon>
        <taxon>Peloderinae</taxon>
        <taxon>Caenorhabditis</taxon>
    </lineage>
</organism>
<dbReference type="STRING" id="31234.E3M0Q7"/>
<feature type="transmembrane region" description="Helical" evidence="19">
    <location>
        <begin position="282"/>
        <end position="302"/>
    </location>
</feature>
<feature type="transmembrane region" description="Helical" evidence="19">
    <location>
        <begin position="84"/>
        <end position="108"/>
    </location>
</feature>
<dbReference type="FunFam" id="1.20.1070.10:FF:000128">
    <property type="entry name" value="Seven TM Receptor"/>
    <property type="match status" value="1"/>
</dbReference>
<dbReference type="KEGG" id="crq:GCK72_018747"/>
<feature type="transmembrane region" description="Helical" evidence="19">
    <location>
        <begin position="244"/>
        <end position="270"/>
    </location>
</feature>
<dbReference type="RefSeq" id="XP_003110612.2">
    <property type="nucleotide sequence ID" value="XM_003110564.2"/>
</dbReference>
<dbReference type="GO" id="GO:0038022">
    <property type="term" value="F:G protein-coupled olfactory receptor activity"/>
    <property type="evidence" value="ECO:0007669"/>
    <property type="project" value="TreeGrafter"/>
</dbReference>
<dbReference type="SUPFAM" id="SSF81321">
    <property type="entry name" value="Family A G protein-coupled receptor-like"/>
    <property type="match status" value="1"/>
</dbReference>
<sequence>MNIGIHTVQYIGFSCAQLTNIVLLLLIHKKAKKLFGSYRYVMTIFTVYSIIYTWIEIIALPLMHIHKSMFIMMVDSFLRYEQRIGYYVICFYCASYALCISFLATQFYYRYVVVCRPDDLGKLKGFRLFLIFLPGSFFFVIWYSLVFFAMEKTEEKEEIARQVILDVYNEDSSKLAFIALQFWDNYSDGSRHFRWIDACGYFGCLCIMGICFSTIMFCALKIFFKLKCEQTTMSAKTKDMNRQLLLTLVFQTALPFFTMYSTVGIILTLPIFEIEVGRKGNIVASLACVYPAIEPLIAIFFVKDFRRVFLCKGKVNTSVNDFPLQEAQDNSRRSSNMFINKSLI</sequence>
<evidence type="ECO:0000256" key="3">
    <source>
        <dbReference type="ARBA" id="ARBA00022500"/>
    </source>
</evidence>
<name>E3M0Q7_CAERE</name>
<evidence type="ECO:0000256" key="6">
    <source>
        <dbReference type="ARBA" id="ARBA00022725"/>
    </source>
</evidence>
<evidence type="ECO:0000256" key="17">
    <source>
        <dbReference type="ARBA" id="ARBA00078653"/>
    </source>
</evidence>
<comment type="similarity">
    <text evidence="14">Belongs to the nematode receptor-like protein str family.</text>
</comment>
<evidence type="ECO:0000256" key="1">
    <source>
        <dbReference type="ARBA" id="ARBA00004272"/>
    </source>
</evidence>
<dbReference type="GO" id="GO:0060170">
    <property type="term" value="C:ciliary membrane"/>
    <property type="evidence" value="ECO:0007669"/>
    <property type="project" value="UniProtKB-SubCell"/>
</dbReference>
<keyword evidence="11" id="KW-0325">Glycoprotein</keyword>
<evidence type="ECO:0000256" key="13">
    <source>
        <dbReference type="ARBA" id="ARBA00054965"/>
    </source>
</evidence>
<evidence type="ECO:0000256" key="16">
    <source>
        <dbReference type="ARBA" id="ARBA00067967"/>
    </source>
</evidence>
<dbReference type="EMBL" id="DS268420">
    <property type="protein sequence ID" value="EFO87905.1"/>
    <property type="molecule type" value="Genomic_DNA"/>
</dbReference>
<dbReference type="Proteomes" id="UP000008281">
    <property type="component" value="Unassembled WGS sequence"/>
</dbReference>
<keyword evidence="3" id="KW-0145">Chemotaxis</keyword>
<dbReference type="PANTHER" id="PTHR22943:SF82">
    <property type="entry name" value="SEVEN TM RECEPTOR"/>
    <property type="match status" value="1"/>
</dbReference>
<evidence type="ECO:0000256" key="7">
    <source>
        <dbReference type="ARBA" id="ARBA00022989"/>
    </source>
</evidence>
<dbReference type="GO" id="GO:0042048">
    <property type="term" value="P:olfactory behavior"/>
    <property type="evidence" value="ECO:0007669"/>
    <property type="project" value="TreeGrafter"/>
</dbReference>
<keyword evidence="21" id="KW-1185">Reference proteome</keyword>
<evidence type="ECO:0000256" key="11">
    <source>
        <dbReference type="ARBA" id="ARBA00023180"/>
    </source>
</evidence>
<proteinExistence type="inferred from homology"/>
<dbReference type="AlphaFoldDB" id="E3M0Q7"/>
<keyword evidence="5 19" id="KW-0812">Transmembrane</keyword>
<evidence type="ECO:0000313" key="21">
    <source>
        <dbReference type="Proteomes" id="UP000008281"/>
    </source>
</evidence>
<dbReference type="Pfam" id="PF10326">
    <property type="entry name" value="7TM_GPCR_Str"/>
    <property type="match status" value="1"/>
</dbReference>
<evidence type="ECO:0000256" key="2">
    <source>
        <dbReference type="ARBA" id="ARBA00022475"/>
    </source>
</evidence>
<feature type="transmembrane region" description="Helical" evidence="19">
    <location>
        <begin position="200"/>
        <end position="224"/>
    </location>
</feature>
<evidence type="ECO:0000256" key="5">
    <source>
        <dbReference type="ARBA" id="ARBA00022692"/>
    </source>
</evidence>
<dbReference type="InParanoid" id="E3M0Q7"/>
<keyword evidence="10" id="KW-0675">Receptor</keyword>
<keyword evidence="6" id="KW-0552">Olfaction</keyword>
<keyword evidence="7 19" id="KW-1133">Transmembrane helix</keyword>